<feature type="transmembrane region" description="Helical" evidence="1">
    <location>
        <begin position="156"/>
        <end position="177"/>
    </location>
</feature>
<sequence length="228" mass="26358">MTHLSDFSFLQRVVSISYLTLWYIYRVCQLDRFQCFSPSRIRKGELKSIVSLLILIMLPFQLTYVKYEEGYIQHNGQYVTKPEMLWSQANKDYVVPTEIIRRIKKNYCPICNQYSSTLLLLQCFWNYLANLVAGAKFMSSKEFKCYIVCNNELNRILSLAIFIDSLCFIILSVDGLTGKQMLNGNKLTADFLISNINVASIVVWVIVILIFHPAPENPLLNNSPRITT</sequence>
<dbReference type="EMBL" id="JBCLYO010000004">
    <property type="protein sequence ID" value="KAL0090357.1"/>
    <property type="molecule type" value="Genomic_DNA"/>
</dbReference>
<proteinExistence type="predicted"/>
<gene>
    <name evidence="2" type="ORF">J3Q64DRAFT_1808770</name>
</gene>
<keyword evidence="1" id="KW-0472">Membrane</keyword>
<reference evidence="2 3" key="1">
    <citation type="submission" date="2024-04" db="EMBL/GenBank/DDBJ databases">
        <title>Symmetric and asymmetric DNA N6-adenine methylation regulates different biological responses in Mucorales.</title>
        <authorList>
            <consortium name="Lawrence Berkeley National Laboratory"/>
            <person name="Lax C."/>
            <person name="Mondo S.J."/>
            <person name="Osorio-Concepcion M."/>
            <person name="Muszewska A."/>
            <person name="Corrochano-Luque M."/>
            <person name="Gutierrez G."/>
            <person name="Riley R."/>
            <person name="Lipzen A."/>
            <person name="Guo J."/>
            <person name="Hundley H."/>
            <person name="Amirebrahimi M."/>
            <person name="Ng V."/>
            <person name="Lorenzo-Gutierrez D."/>
            <person name="Binder U."/>
            <person name="Yang J."/>
            <person name="Song Y."/>
            <person name="Canovas D."/>
            <person name="Navarro E."/>
            <person name="Freitag M."/>
            <person name="Gabaldon T."/>
            <person name="Grigoriev I.V."/>
            <person name="Corrochano L.M."/>
            <person name="Nicolas F.E."/>
            <person name="Garre V."/>
        </authorList>
    </citation>
    <scope>NUCLEOTIDE SEQUENCE [LARGE SCALE GENOMIC DNA]</scope>
    <source>
        <strain evidence="2 3">L51</strain>
    </source>
</reference>
<evidence type="ECO:0000313" key="2">
    <source>
        <dbReference type="EMBL" id="KAL0090357.1"/>
    </source>
</evidence>
<feature type="transmembrane region" description="Helical" evidence="1">
    <location>
        <begin position="189"/>
        <end position="211"/>
    </location>
</feature>
<keyword evidence="3" id="KW-1185">Reference proteome</keyword>
<accession>A0ABR3B7V6</accession>
<evidence type="ECO:0000256" key="1">
    <source>
        <dbReference type="SAM" id="Phobius"/>
    </source>
</evidence>
<keyword evidence="1" id="KW-0812">Transmembrane</keyword>
<dbReference type="Proteomes" id="UP001448207">
    <property type="component" value="Unassembled WGS sequence"/>
</dbReference>
<feature type="transmembrane region" description="Helical" evidence="1">
    <location>
        <begin position="6"/>
        <end position="25"/>
    </location>
</feature>
<comment type="caution">
    <text evidence="2">The sequence shown here is derived from an EMBL/GenBank/DDBJ whole genome shotgun (WGS) entry which is preliminary data.</text>
</comment>
<protein>
    <submittedName>
        <fullName evidence="2">Uncharacterized protein</fullName>
    </submittedName>
</protein>
<organism evidence="2 3">
    <name type="scientific">Phycomyces blakesleeanus</name>
    <dbReference type="NCBI Taxonomy" id="4837"/>
    <lineage>
        <taxon>Eukaryota</taxon>
        <taxon>Fungi</taxon>
        <taxon>Fungi incertae sedis</taxon>
        <taxon>Mucoromycota</taxon>
        <taxon>Mucoromycotina</taxon>
        <taxon>Mucoromycetes</taxon>
        <taxon>Mucorales</taxon>
        <taxon>Phycomycetaceae</taxon>
        <taxon>Phycomyces</taxon>
    </lineage>
</organism>
<name>A0ABR3B7V6_PHYBL</name>
<feature type="transmembrane region" description="Helical" evidence="1">
    <location>
        <begin position="46"/>
        <end position="65"/>
    </location>
</feature>
<evidence type="ECO:0000313" key="3">
    <source>
        <dbReference type="Proteomes" id="UP001448207"/>
    </source>
</evidence>
<keyword evidence="1" id="KW-1133">Transmembrane helix</keyword>